<feature type="compositionally biased region" description="Polar residues" evidence="1">
    <location>
        <begin position="201"/>
        <end position="221"/>
    </location>
</feature>
<organism evidence="3 4">
    <name type="scientific">Candidula unifasciata</name>
    <dbReference type="NCBI Taxonomy" id="100452"/>
    <lineage>
        <taxon>Eukaryota</taxon>
        <taxon>Metazoa</taxon>
        <taxon>Spiralia</taxon>
        <taxon>Lophotrochozoa</taxon>
        <taxon>Mollusca</taxon>
        <taxon>Gastropoda</taxon>
        <taxon>Heterobranchia</taxon>
        <taxon>Euthyneura</taxon>
        <taxon>Panpulmonata</taxon>
        <taxon>Eupulmonata</taxon>
        <taxon>Stylommatophora</taxon>
        <taxon>Helicina</taxon>
        <taxon>Helicoidea</taxon>
        <taxon>Geomitridae</taxon>
        <taxon>Candidula</taxon>
    </lineage>
</organism>
<protein>
    <submittedName>
        <fullName evidence="3">Uncharacterized protein</fullName>
    </submittedName>
</protein>
<feature type="compositionally biased region" description="Low complexity" evidence="1">
    <location>
        <begin position="189"/>
        <end position="200"/>
    </location>
</feature>
<proteinExistence type="predicted"/>
<evidence type="ECO:0000256" key="2">
    <source>
        <dbReference type="SAM" id="Phobius"/>
    </source>
</evidence>
<keyword evidence="2" id="KW-0812">Transmembrane</keyword>
<feature type="transmembrane region" description="Helical" evidence="2">
    <location>
        <begin position="98"/>
        <end position="122"/>
    </location>
</feature>
<keyword evidence="2" id="KW-1133">Transmembrane helix</keyword>
<feature type="region of interest" description="Disordered" evidence="1">
    <location>
        <begin position="276"/>
        <end position="307"/>
    </location>
</feature>
<sequence length="322" mass="35140">GGPSLEDVTNAICPDDSPYKCLPYGSCFAPDSYCDEKSKAVESCFQHQLTTLQSKLAYCQDVRQNTSKLIHKSCLFACKIISEGCDKSHVSDSSEDVLIWKIIAVAASCLCIFLILLGLYFYHYKIKKWRKMYYQVISKRNDTIADGGEESEGLDLGVQPRNSSDERVNLLQAVVTDVDVGGVTLPENQIQSQQPHQTQQDLLENSQDSPHLQQPYLNNRVSGEIPPSYSSGNASSVSSPSSSSVSSVGTNDDSGISPGRECPFECVNLDRQSSQTQVLTIESSGSSQQSQSECRAGLPYVTSTSIPEGKSTLVTSASEYRE</sequence>
<feature type="non-terminal residue" evidence="3">
    <location>
        <position position="1"/>
    </location>
</feature>
<comment type="caution">
    <text evidence="3">The sequence shown here is derived from an EMBL/GenBank/DDBJ whole genome shotgun (WGS) entry which is preliminary data.</text>
</comment>
<dbReference type="Proteomes" id="UP000678393">
    <property type="component" value="Unassembled WGS sequence"/>
</dbReference>
<dbReference type="EMBL" id="CAJHNH020002391">
    <property type="protein sequence ID" value="CAG5126580.1"/>
    <property type="molecule type" value="Genomic_DNA"/>
</dbReference>
<reference evidence="3" key="1">
    <citation type="submission" date="2021-04" db="EMBL/GenBank/DDBJ databases">
        <authorList>
            <consortium name="Molecular Ecology Group"/>
        </authorList>
    </citation>
    <scope>NUCLEOTIDE SEQUENCE</scope>
</reference>
<keyword evidence="2" id="KW-0472">Membrane</keyword>
<dbReference type="OrthoDB" id="6159264at2759"/>
<dbReference type="AlphaFoldDB" id="A0A8S3ZFU0"/>
<feature type="compositionally biased region" description="Low complexity" evidence="1">
    <location>
        <begin position="283"/>
        <end position="292"/>
    </location>
</feature>
<evidence type="ECO:0000313" key="4">
    <source>
        <dbReference type="Proteomes" id="UP000678393"/>
    </source>
</evidence>
<feature type="compositionally biased region" description="Low complexity" evidence="1">
    <location>
        <begin position="226"/>
        <end position="248"/>
    </location>
</feature>
<evidence type="ECO:0000313" key="3">
    <source>
        <dbReference type="EMBL" id="CAG5126580.1"/>
    </source>
</evidence>
<evidence type="ECO:0000256" key="1">
    <source>
        <dbReference type="SAM" id="MobiDB-lite"/>
    </source>
</evidence>
<name>A0A8S3ZFU0_9EUPU</name>
<feature type="region of interest" description="Disordered" evidence="1">
    <location>
        <begin position="189"/>
        <end position="263"/>
    </location>
</feature>
<gene>
    <name evidence="3" type="ORF">CUNI_LOCUS12138</name>
</gene>
<accession>A0A8S3ZFU0</accession>
<keyword evidence="4" id="KW-1185">Reference proteome</keyword>